<dbReference type="Proteomes" id="UP000663882">
    <property type="component" value="Unassembled WGS sequence"/>
</dbReference>
<accession>A0A813RW36</accession>
<organism evidence="2 3">
    <name type="scientific">Rotaria sordida</name>
    <dbReference type="NCBI Taxonomy" id="392033"/>
    <lineage>
        <taxon>Eukaryota</taxon>
        <taxon>Metazoa</taxon>
        <taxon>Spiralia</taxon>
        <taxon>Gnathifera</taxon>
        <taxon>Rotifera</taxon>
        <taxon>Eurotatoria</taxon>
        <taxon>Bdelloidea</taxon>
        <taxon>Philodinida</taxon>
        <taxon>Philodinidae</taxon>
        <taxon>Rotaria</taxon>
    </lineage>
</organism>
<dbReference type="AlphaFoldDB" id="A0A813RW36"/>
<evidence type="ECO:0000256" key="1">
    <source>
        <dbReference type="ARBA" id="ARBA00006545"/>
    </source>
</evidence>
<evidence type="ECO:0000313" key="2">
    <source>
        <dbReference type="EMBL" id="CAF0786644.1"/>
    </source>
</evidence>
<dbReference type="InterPro" id="IPR026847">
    <property type="entry name" value="VPS13"/>
</dbReference>
<evidence type="ECO:0000313" key="3">
    <source>
        <dbReference type="Proteomes" id="UP000663882"/>
    </source>
</evidence>
<comment type="similarity">
    <text evidence="1">Belongs to the VPS13 family.</text>
</comment>
<sequence length="200" mass="23599">MILKIIVRYIINKYMKDYIERLDDEKLKLNLKHGNVLLENLHLKPEALVGLGIPVTVATGFIEVHQDLHEYHAEKMKRVQRKLDNLRKAGLDEQKLDEKEKGFFEKIKFQMLQNLEITLRNFHISYETKSTTKLGHPFSFGITIHYLQLTTTTNKERLGKVKENTLVIAQLKEMKWLSLYWNTNCTSRIHMPFEYVVVSI</sequence>
<protein>
    <submittedName>
        <fullName evidence="2">Uncharacterized protein</fullName>
    </submittedName>
</protein>
<dbReference type="PANTHER" id="PTHR16166">
    <property type="entry name" value="VACUOLAR PROTEIN SORTING-ASSOCIATED PROTEIN VPS13"/>
    <property type="match status" value="1"/>
</dbReference>
<dbReference type="PANTHER" id="PTHR16166:SF93">
    <property type="entry name" value="INTERMEMBRANE LIPID TRANSFER PROTEIN VPS13"/>
    <property type="match status" value="1"/>
</dbReference>
<dbReference type="EMBL" id="CAJNOO010000074">
    <property type="protein sequence ID" value="CAF0786644.1"/>
    <property type="molecule type" value="Genomic_DNA"/>
</dbReference>
<gene>
    <name evidence="2" type="ORF">RFH988_LOCUS3199</name>
</gene>
<proteinExistence type="inferred from homology"/>
<reference evidence="2" key="1">
    <citation type="submission" date="2021-02" db="EMBL/GenBank/DDBJ databases">
        <authorList>
            <person name="Nowell W R."/>
        </authorList>
    </citation>
    <scope>NUCLEOTIDE SEQUENCE</scope>
</reference>
<dbReference type="GO" id="GO:0006623">
    <property type="term" value="P:protein targeting to vacuole"/>
    <property type="evidence" value="ECO:0007669"/>
    <property type="project" value="TreeGrafter"/>
</dbReference>
<dbReference type="GO" id="GO:0045053">
    <property type="term" value="P:protein retention in Golgi apparatus"/>
    <property type="evidence" value="ECO:0007669"/>
    <property type="project" value="TreeGrafter"/>
</dbReference>
<comment type="caution">
    <text evidence="2">The sequence shown here is derived from an EMBL/GenBank/DDBJ whole genome shotgun (WGS) entry which is preliminary data.</text>
</comment>
<dbReference type="OrthoDB" id="272810at2759"/>
<name>A0A813RW36_9BILA</name>